<sequence length="219" mass="24629">MRKIFLVALFAIVFSAAKAQEAPKLYTLPSPFERYTHYLATVRYSGAMPLGSFSDSYIDKFSARNYSVSLEWVLRNSPLSIGGEIGSNYFQKRIPRAVYQSGDETISAVQTRTITQYPIQVFANYHFLNKTSTIQPYAQISGGAAITDYTVYYGSLAQQKQKIAPAYGIGLGSKFLFKRDGSFGADLRVKYEGTSFKYDYIEKGTSSVNASVGLFYRWW</sequence>
<dbReference type="OrthoDB" id="1094316at2"/>
<feature type="chain" id="PRO_5020468282" description="Outer membrane protein beta-barrel domain-containing protein" evidence="1">
    <location>
        <begin position="20"/>
        <end position="219"/>
    </location>
</feature>
<evidence type="ECO:0000313" key="2">
    <source>
        <dbReference type="EMBL" id="TDE16548.1"/>
    </source>
</evidence>
<dbReference type="RefSeq" id="WP_131958081.1">
    <property type="nucleotide sequence ID" value="NZ_SMFL01000003.1"/>
</dbReference>
<protein>
    <recommendedName>
        <fullName evidence="4">Outer membrane protein beta-barrel domain-containing protein</fullName>
    </recommendedName>
</protein>
<feature type="signal peptide" evidence="1">
    <location>
        <begin position="1"/>
        <end position="19"/>
    </location>
</feature>
<organism evidence="2 3">
    <name type="scientific">Dyadobacter psychrotolerans</name>
    <dbReference type="NCBI Taxonomy" id="2541721"/>
    <lineage>
        <taxon>Bacteria</taxon>
        <taxon>Pseudomonadati</taxon>
        <taxon>Bacteroidota</taxon>
        <taxon>Cytophagia</taxon>
        <taxon>Cytophagales</taxon>
        <taxon>Spirosomataceae</taxon>
        <taxon>Dyadobacter</taxon>
    </lineage>
</organism>
<evidence type="ECO:0008006" key="4">
    <source>
        <dbReference type="Google" id="ProtNLM"/>
    </source>
</evidence>
<dbReference type="Proteomes" id="UP000294850">
    <property type="component" value="Unassembled WGS sequence"/>
</dbReference>
<dbReference type="Gene3D" id="2.40.160.20">
    <property type="match status" value="1"/>
</dbReference>
<gene>
    <name evidence="2" type="ORF">E0F88_09945</name>
</gene>
<dbReference type="AlphaFoldDB" id="A0A4V2Z4F9"/>
<reference evidence="2 3" key="1">
    <citation type="submission" date="2019-03" db="EMBL/GenBank/DDBJ databases">
        <title>Dyadobacter AR-3-6 sp. nov., isolated from arctic soil.</title>
        <authorList>
            <person name="Chaudhary D.K."/>
        </authorList>
    </citation>
    <scope>NUCLEOTIDE SEQUENCE [LARGE SCALE GENOMIC DNA]</scope>
    <source>
        <strain evidence="2 3">AR-3-6</strain>
    </source>
</reference>
<accession>A0A4V2Z4F9</accession>
<dbReference type="InterPro" id="IPR011250">
    <property type="entry name" value="OMP/PagP_B-barrel"/>
</dbReference>
<dbReference type="SUPFAM" id="SSF56925">
    <property type="entry name" value="OMPA-like"/>
    <property type="match status" value="1"/>
</dbReference>
<evidence type="ECO:0000256" key="1">
    <source>
        <dbReference type="SAM" id="SignalP"/>
    </source>
</evidence>
<keyword evidence="1" id="KW-0732">Signal</keyword>
<keyword evidence="3" id="KW-1185">Reference proteome</keyword>
<proteinExistence type="predicted"/>
<evidence type="ECO:0000313" key="3">
    <source>
        <dbReference type="Proteomes" id="UP000294850"/>
    </source>
</evidence>
<comment type="caution">
    <text evidence="2">The sequence shown here is derived from an EMBL/GenBank/DDBJ whole genome shotgun (WGS) entry which is preliminary data.</text>
</comment>
<name>A0A4V2Z4F9_9BACT</name>
<dbReference type="EMBL" id="SMFL01000003">
    <property type="protein sequence ID" value="TDE16548.1"/>
    <property type="molecule type" value="Genomic_DNA"/>
</dbReference>